<dbReference type="Proteomes" id="UP000005438">
    <property type="component" value="Chromosome"/>
</dbReference>
<reference evidence="1 2" key="1">
    <citation type="submission" date="2011-12" db="EMBL/GenBank/DDBJ databases">
        <title>The complete genome of Niastella koreensis GR20-10.</title>
        <authorList>
            <consortium name="US DOE Joint Genome Institute (JGI-PGF)"/>
            <person name="Lucas S."/>
            <person name="Han J."/>
            <person name="Lapidus A."/>
            <person name="Bruce D."/>
            <person name="Goodwin L."/>
            <person name="Pitluck S."/>
            <person name="Peters L."/>
            <person name="Kyrpides N."/>
            <person name="Mavromatis K."/>
            <person name="Ivanova N."/>
            <person name="Mikhailova N."/>
            <person name="Davenport K."/>
            <person name="Saunders E."/>
            <person name="Detter J.C."/>
            <person name="Tapia R."/>
            <person name="Han C."/>
            <person name="Land M."/>
            <person name="Hauser L."/>
            <person name="Markowitz V."/>
            <person name="Cheng J.-F."/>
            <person name="Hugenholtz P."/>
            <person name="Woyke T."/>
            <person name="Wu D."/>
            <person name="Tindall B."/>
            <person name="Pomrenke H."/>
            <person name="Brambilla E."/>
            <person name="Klenk H.-P."/>
            <person name="Eisen J.A."/>
        </authorList>
    </citation>
    <scope>NUCLEOTIDE SEQUENCE [LARGE SCALE GENOMIC DNA]</scope>
    <source>
        <strain evidence="2">DSM 17620 / KACC 11465 / NBRC 106392 / GR20-10</strain>
    </source>
</reference>
<proteinExistence type="predicted"/>
<protein>
    <submittedName>
        <fullName evidence="1">Uncharacterized protein</fullName>
    </submittedName>
</protein>
<dbReference type="KEGG" id="nko:Niako_3619"/>
<dbReference type="EMBL" id="CP003178">
    <property type="protein sequence ID" value="AEV99919.1"/>
    <property type="molecule type" value="Genomic_DNA"/>
</dbReference>
<accession>G8TNK2</accession>
<name>G8TNK2_NIAKG</name>
<evidence type="ECO:0000313" key="2">
    <source>
        <dbReference type="Proteomes" id="UP000005438"/>
    </source>
</evidence>
<sequence length="59" mass="6498">MIFIEPCVNYTAIKPTIIKGLIGTAKPEVMKLSTLQSKIPTYGTVQGIKPGESGYYNHR</sequence>
<dbReference type="AlphaFoldDB" id="G8TNK2"/>
<organism evidence="1 2">
    <name type="scientific">Niastella koreensis (strain DSM 17620 / KACC 11465 / NBRC 106392 / GR20-10)</name>
    <dbReference type="NCBI Taxonomy" id="700598"/>
    <lineage>
        <taxon>Bacteria</taxon>
        <taxon>Pseudomonadati</taxon>
        <taxon>Bacteroidota</taxon>
        <taxon>Chitinophagia</taxon>
        <taxon>Chitinophagales</taxon>
        <taxon>Chitinophagaceae</taxon>
        <taxon>Niastella</taxon>
    </lineage>
</organism>
<gene>
    <name evidence="1" type="ordered locus">Niako_3619</name>
</gene>
<evidence type="ECO:0000313" key="1">
    <source>
        <dbReference type="EMBL" id="AEV99919.1"/>
    </source>
</evidence>
<dbReference type="HOGENOM" id="CLU_2955871_0_0_10"/>